<evidence type="ECO:0000313" key="4">
    <source>
        <dbReference type="EMBL" id="SDS90336.1"/>
    </source>
</evidence>
<sequence length="243" mass="25835">MIEVREAAQRSCTREEGRTTWHSFSFGAHYDPRNVGFARLAAHNDERLPPGTGYADHPHADVEVVSWVVSGSLRHASTVGSGVLGPGSVQRLSAGSGVVHSEVDDQTAGGTRFVQAWVRPDESDLDPSWVHEPVDLGEGWTCVADGRGAGLVPIAARGASLHVADLADGQRLELPDLPRLHAFVVAGLRAEQEGRDEPDRSAGVMLGERRLVDGDVARLLDEGGRSVTGVGSAQLVVWGFDAP</sequence>
<gene>
    <name evidence="4" type="ORF">SAMN04488570_2993</name>
</gene>
<evidence type="ECO:0000313" key="5">
    <source>
        <dbReference type="Proteomes" id="UP000198859"/>
    </source>
</evidence>
<proteinExistence type="inferred from homology"/>
<dbReference type="InterPro" id="IPR012093">
    <property type="entry name" value="Pirin"/>
</dbReference>
<dbReference type="InterPro" id="IPR003829">
    <property type="entry name" value="Pirin_N_dom"/>
</dbReference>
<dbReference type="STRING" id="642780.SAMN04488570_2993"/>
<comment type="similarity">
    <text evidence="1 2">Belongs to the pirin family.</text>
</comment>
<dbReference type="PANTHER" id="PTHR43212:SF3">
    <property type="entry name" value="QUERCETIN 2,3-DIOXYGENASE"/>
    <property type="match status" value="1"/>
</dbReference>
<evidence type="ECO:0000256" key="2">
    <source>
        <dbReference type="RuleBase" id="RU003457"/>
    </source>
</evidence>
<dbReference type="Pfam" id="PF02678">
    <property type="entry name" value="Pirin"/>
    <property type="match status" value="1"/>
</dbReference>
<dbReference type="InterPro" id="IPR014710">
    <property type="entry name" value="RmlC-like_jellyroll"/>
</dbReference>
<dbReference type="InterPro" id="IPR011051">
    <property type="entry name" value="RmlC_Cupin_sf"/>
</dbReference>
<dbReference type="SUPFAM" id="SSF51182">
    <property type="entry name" value="RmlC-like cupins"/>
    <property type="match status" value="1"/>
</dbReference>
<feature type="domain" description="Pirin N-terminal" evidence="3">
    <location>
        <begin position="9"/>
        <end position="118"/>
    </location>
</feature>
<dbReference type="Gene3D" id="2.60.120.10">
    <property type="entry name" value="Jelly Rolls"/>
    <property type="match status" value="1"/>
</dbReference>
<protein>
    <recommendedName>
        <fullName evidence="3">Pirin N-terminal domain-containing protein</fullName>
    </recommendedName>
</protein>
<name>A0A1H1W1E4_9ACTN</name>
<evidence type="ECO:0000259" key="3">
    <source>
        <dbReference type="Pfam" id="PF02678"/>
    </source>
</evidence>
<accession>A0A1H1W1E4</accession>
<dbReference type="Proteomes" id="UP000198859">
    <property type="component" value="Chromosome I"/>
</dbReference>
<dbReference type="EMBL" id="LT629757">
    <property type="protein sequence ID" value="SDS90336.1"/>
    <property type="molecule type" value="Genomic_DNA"/>
</dbReference>
<organism evidence="4 5">
    <name type="scientific">Nocardioides scoriae</name>
    <dbReference type="NCBI Taxonomy" id="642780"/>
    <lineage>
        <taxon>Bacteria</taxon>
        <taxon>Bacillati</taxon>
        <taxon>Actinomycetota</taxon>
        <taxon>Actinomycetes</taxon>
        <taxon>Propionibacteriales</taxon>
        <taxon>Nocardioidaceae</taxon>
        <taxon>Nocardioides</taxon>
    </lineage>
</organism>
<reference evidence="5" key="1">
    <citation type="submission" date="2016-10" db="EMBL/GenBank/DDBJ databases">
        <authorList>
            <person name="Varghese N."/>
            <person name="Submissions S."/>
        </authorList>
    </citation>
    <scope>NUCLEOTIDE SEQUENCE [LARGE SCALE GENOMIC DNA]</scope>
    <source>
        <strain evidence="5">DSM 22127</strain>
    </source>
</reference>
<dbReference type="OrthoDB" id="321327at2"/>
<dbReference type="RefSeq" id="WP_157682895.1">
    <property type="nucleotide sequence ID" value="NZ_LT629757.1"/>
</dbReference>
<keyword evidence="5" id="KW-1185">Reference proteome</keyword>
<evidence type="ECO:0000256" key="1">
    <source>
        <dbReference type="ARBA" id="ARBA00008416"/>
    </source>
</evidence>
<dbReference type="PANTHER" id="PTHR43212">
    <property type="entry name" value="QUERCETIN 2,3-DIOXYGENASE"/>
    <property type="match status" value="1"/>
</dbReference>
<dbReference type="AlphaFoldDB" id="A0A1H1W1E4"/>